<comment type="caution">
    <text evidence="10">Lacks conserved residue(s) required for the propagation of feature annotation.</text>
</comment>
<dbReference type="SUPFAM" id="SSF53795">
    <property type="entry name" value="PEP carboxykinase-like"/>
    <property type="match status" value="1"/>
</dbReference>
<name>A0A6P1T503_9RHOB</name>
<evidence type="ECO:0000256" key="10">
    <source>
        <dbReference type="HAMAP-Rule" id="MF_00453"/>
    </source>
</evidence>
<dbReference type="Gene3D" id="3.90.228.20">
    <property type="match status" value="1"/>
</dbReference>
<dbReference type="CDD" id="cd00484">
    <property type="entry name" value="PEPCK_ATP"/>
    <property type="match status" value="1"/>
</dbReference>
<dbReference type="NCBIfam" id="TIGR00224">
    <property type="entry name" value="pckA"/>
    <property type="match status" value="1"/>
</dbReference>
<dbReference type="UniPathway" id="UPA00138"/>
<dbReference type="Proteomes" id="UP000464495">
    <property type="component" value="Chromosome"/>
</dbReference>
<evidence type="ECO:0000313" key="12">
    <source>
        <dbReference type="Proteomes" id="UP000464495"/>
    </source>
</evidence>
<feature type="binding site" evidence="10">
    <location>
        <position position="448"/>
    </location>
    <ligand>
        <name>ATP</name>
        <dbReference type="ChEBI" id="CHEBI:30616"/>
    </ligand>
</feature>
<evidence type="ECO:0000256" key="3">
    <source>
        <dbReference type="ARBA" id="ARBA00012363"/>
    </source>
</evidence>
<comment type="similarity">
    <text evidence="2 10">Belongs to the phosphoenolpyruvate carboxykinase (ATP) family.</text>
</comment>
<sequence>MTVLVNPSTTLEKTGIKGVGTVHYNLEQTGLMEAALRRGEGTLGQGGTLLVETGKHTGRSPQDKFTVREASSEDSIWWENTKEMSPEHFEVLHQDMLAHVRGGELFVQDLYGGADPAHRLNVRVINELAWHNLFIRYMLRRPDTAELATFLPEFTILNCPSFNADPARHGCRSETVIAVSLERKMILIGGTSYAGENKKGVFAVLNYLLPQKGVMPMHCSANHATGNPDDVAIFFGLSGTGKTTLSADPDRTLIGDDEHGWSDDGTFNFEGGCYAKTIDLDPEAEPEIYGTTQKFGTVIENMVFDPYTKELDFTDDSLTANMRCAYPMDYIANASETARGGAPRNIIMLTCDAFGVLPPIARLTPAQAMYHFLSGFTSKVAGTEKGVTEPLPTFSTCFGAPFMPRRPEEYGNLLRDRIARHGATCWLVNTGWTGGAFGTGSRMPIQATRALLTAALNGSLSGGKFRKDQNFGFEVPTELDGIDNGLLDPRSTWADPAAYDKQAAKLVQMFASNFAQYEAHVGDDVMAEAVHA</sequence>
<evidence type="ECO:0000256" key="8">
    <source>
        <dbReference type="ARBA" id="ARBA00023239"/>
    </source>
</evidence>
<dbReference type="HAMAP" id="MF_00453">
    <property type="entry name" value="PEPCK_ATP"/>
    <property type="match status" value="1"/>
</dbReference>
<comment type="cofactor">
    <cofactor evidence="10">
        <name>Mn(2+)</name>
        <dbReference type="ChEBI" id="CHEBI:29035"/>
    </cofactor>
    <text evidence="10">Binds 1 Mn(2+) ion per subunit.</text>
</comment>
<keyword evidence="11" id="KW-0670">Pyruvate</keyword>
<feature type="binding site" evidence="10">
    <location>
        <position position="257"/>
    </location>
    <ligand>
        <name>Mn(2+)</name>
        <dbReference type="ChEBI" id="CHEBI:29035"/>
    </ligand>
</feature>
<feature type="binding site" evidence="10">
    <location>
        <begin position="236"/>
        <end position="244"/>
    </location>
    <ligand>
        <name>ATP</name>
        <dbReference type="ChEBI" id="CHEBI:30616"/>
    </ligand>
</feature>
<comment type="pathway">
    <text evidence="1 10">Carbohydrate biosynthesis; gluconeogenesis.</text>
</comment>
<evidence type="ECO:0000256" key="6">
    <source>
        <dbReference type="ARBA" id="ARBA00022793"/>
    </source>
</evidence>
<feature type="binding site" evidence="10">
    <location>
        <position position="218"/>
    </location>
    <ligand>
        <name>Mn(2+)</name>
        <dbReference type="ChEBI" id="CHEBI:29035"/>
    </ligand>
</feature>
<keyword evidence="6 10" id="KW-0210">Decarboxylase</keyword>
<dbReference type="NCBIfam" id="NF006822">
    <property type="entry name" value="PRK09344.1-4"/>
    <property type="match status" value="1"/>
</dbReference>
<dbReference type="NCBIfam" id="NF006820">
    <property type="entry name" value="PRK09344.1-2"/>
    <property type="match status" value="1"/>
</dbReference>
<evidence type="ECO:0000256" key="4">
    <source>
        <dbReference type="ARBA" id="ARBA00022432"/>
    </source>
</evidence>
<dbReference type="EMBL" id="CP046620">
    <property type="protein sequence ID" value="QHQ37097.1"/>
    <property type="molecule type" value="Genomic_DNA"/>
</dbReference>
<evidence type="ECO:0000256" key="2">
    <source>
        <dbReference type="ARBA" id="ARBA00006052"/>
    </source>
</evidence>
<feature type="binding site" evidence="10">
    <location>
        <position position="199"/>
    </location>
    <ligand>
        <name>Mn(2+)</name>
        <dbReference type="ChEBI" id="CHEBI:29035"/>
    </ligand>
</feature>
<reference evidence="11 12" key="1">
    <citation type="submission" date="2019-12" db="EMBL/GenBank/DDBJ databases">
        <title>Complete genome sequence of Algicella marina strain 9Alg 56(T) isolated from the red alga Tichocarpus crinitus.</title>
        <authorList>
            <person name="Kim S.-G."/>
            <person name="Nedashkovskaya O.I."/>
        </authorList>
    </citation>
    <scope>NUCLEOTIDE SEQUENCE [LARGE SCALE GENOMIC DNA]</scope>
    <source>
        <strain evidence="11 12">9Alg 56</strain>
    </source>
</reference>
<dbReference type="SUPFAM" id="SSF68923">
    <property type="entry name" value="PEP carboxykinase N-terminal domain"/>
    <property type="match status" value="1"/>
</dbReference>
<feature type="binding site" evidence="10">
    <location>
        <position position="199"/>
    </location>
    <ligand>
        <name>substrate</name>
    </ligand>
</feature>
<dbReference type="PANTHER" id="PTHR30031:SF0">
    <property type="entry name" value="PHOSPHOENOLPYRUVATE CARBOXYKINASE (ATP)"/>
    <property type="match status" value="1"/>
</dbReference>
<evidence type="ECO:0000256" key="1">
    <source>
        <dbReference type="ARBA" id="ARBA00004742"/>
    </source>
</evidence>
<feature type="binding site" evidence="10">
    <location>
        <position position="323"/>
    </location>
    <ligand>
        <name>ATP</name>
        <dbReference type="ChEBI" id="CHEBI:30616"/>
    </ligand>
</feature>
<dbReference type="PIRSF" id="PIRSF006294">
    <property type="entry name" value="PEP_crbxkin"/>
    <property type="match status" value="1"/>
</dbReference>
<evidence type="ECO:0000313" key="11">
    <source>
        <dbReference type="EMBL" id="QHQ37097.1"/>
    </source>
</evidence>
<feature type="binding site" evidence="10">
    <location>
        <position position="193"/>
    </location>
    <ligand>
        <name>substrate</name>
    </ligand>
</feature>
<dbReference type="Gene3D" id="3.40.449.10">
    <property type="entry name" value="Phosphoenolpyruvate Carboxykinase, domain 1"/>
    <property type="match status" value="1"/>
</dbReference>
<feature type="binding site" evidence="10">
    <location>
        <position position="199"/>
    </location>
    <ligand>
        <name>ATP</name>
        <dbReference type="ChEBI" id="CHEBI:30616"/>
    </ligand>
</feature>
<comment type="subcellular location">
    <subcellularLocation>
        <location evidence="10">Cytoplasm</location>
    </subcellularLocation>
</comment>
<dbReference type="GO" id="GO:0016301">
    <property type="term" value="F:kinase activity"/>
    <property type="evidence" value="ECO:0007669"/>
    <property type="project" value="UniProtKB-KW"/>
</dbReference>
<dbReference type="GO" id="GO:0046872">
    <property type="term" value="F:metal ion binding"/>
    <property type="evidence" value="ECO:0007669"/>
    <property type="project" value="UniProtKB-KW"/>
</dbReference>
<keyword evidence="10" id="KW-0963">Cytoplasm</keyword>
<keyword evidence="4 10" id="KW-0312">Gluconeogenesis</keyword>
<organism evidence="11 12">
    <name type="scientific">Algicella marina</name>
    <dbReference type="NCBI Taxonomy" id="2683284"/>
    <lineage>
        <taxon>Bacteria</taxon>
        <taxon>Pseudomonadati</taxon>
        <taxon>Pseudomonadota</taxon>
        <taxon>Alphaproteobacteria</taxon>
        <taxon>Rhodobacterales</taxon>
        <taxon>Paracoccaceae</taxon>
        <taxon>Algicella</taxon>
    </lineage>
</organism>
<dbReference type="AlphaFoldDB" id="A0A6P1T503"/>
<feature type="binding site" evidence="10">
    <location>
        <position position="285"/>
    </location>
    <ligand>
        <name>ATP</name>
        <dbReference type="ChEBI" id="CHEBI:30616"/>
    </ligand>
</feature>
<dbReference type="Pfam" id="PF01293">
    <property type="entry name" value="PEPCK_ATP"/>
    <property type="match status" value="1"/>
</dbReference>
<dbReference type="GO" id="GO:0006094">
    <property type="term" value="P:gluconeogenesis"/>
    <property type="evidence" value="ECO:0007669"/>
    <property type="project" value="UniProtKB-UniRule"/>
</dbReference>
<dbReference type="RefSeq" id="WP_161863638.1">
    <property type="nucleotide sequence ID" value="NZ_CP046620.1"/>
</dbReference>
<gene>
    <name evidence="10" type="primary">pckA</name>
    <name evidence="11" type="ORF">GO499_18885</name>
</gene>
<dbReference type="GO" id="GO:0005829">
    <property type="term" value="C:cytosol"/>
    <property type="evidence" value="ECO:0007669"/>
    <property type="project" value="TreeGrafter"/>
</dbReference>
<comment type="catalytic activity">
    <reaction evidence="9 10">
        <text>oxaloacetate + ATP = phosphoenolpyruvate + ADP + CO2</text>
        <dbReference type="Rhea" id="RHEA:18617"/>
        <dbReference type="ChEBI" id="CHEBI:16452"/>
        <dbReference type="ChEBI" id="CHEBI:16526"/>
        <dbReference type="ChEBI" id="CHEBI:30616"/>
        <dbReference type="ChEBI" id="CHEBI:58702"/>
        <dbReference type="ChEBI" id="CHEBI:456216"/>
        <dbReference type="EC" id="4.1.1.49"/>
    </reaction>
</comment>
<keyword evidence="11" id="KW-0418">Kinase</keyword>
<dbReference type="InterPro" id="IPR013035">
    <property type="entry name" value="PEP_carboxykinase_C"/>
</dbReference>
<feature type="binding site" evidence="10">
    <location>
        <position position="323"/>
    </location>
    <ligand>
        <name>substrate</name>
    </ligand>
</feature>
<dbReference type="GO" id="GO:0004612">
    <property type="term" value="F:phosphoenolpyruvate carboxykinase (ATP) activity"/>
    <property type="evidence" value="ECO:0007669"/>
    <property type="project" value="UniProtKB-UniRule"/>
</dbReference>
<evidence type="ECO:0000256" key="7">
    <source>
        <dbReference type="ARBA" id="ARBA00022840"/>
    </source>
</evidence>
<keyword evidence="10" id="KW-0464">Manganese</keyword>
<feature type="binding site" evidence="10">
    <location>
        <position position="59"/>
    </location>
    <ligand>
        <name>substrate</name>
    </ligand>
</feature>
<dbReference type="NCBIfam" id="NF006821">
    <property type="entry name" value="PRK09344.1-3"/>
    <property type="match status" value="1"/>
</dbReference>
<dbReference type="InterPro" id="IPR008210">
    <property type="entry name" value="PEP_carboxykinase_N"/>
</dbReference>
<keyword evidence="8 10" id="KW-0456">Lyase</keyword>
<dbReference type="EC" id="4.1.1.49" evidence="3 10"/>
<protein>
    <recommendedName>
        <fullName evidence="3 10">Phosphoenolpyruvate carboxykinase (ATP)</fullName>
        <shortName evidence="10">PCK</shortName>
        <shortName evidence="10">PEP carboxykinase</shortName>
        <shortName evidence="10">PEPCK</shortName>
        <ecNumber evidence="3 10">4.1.1.49</ecNumber>
    </recommendedName>
</protein>
<dbReference type="GO" id="GO:0005524">
    <property type="term" value="F:ATP binding"/>
    <property type="evidence" value="ECO:0007669"/>
    <property type="project" value="UniProtKB-UniRule"/>
</dbReference>
<keyword evidence="10" id="KW-0479">Metal-binding</keyword>
<keyword evidence="7 10" id="KW-0067">ATP-binding</keyword>
<dbReference type="InterPro" id="IPR001272">
    <property type="entry name" value="PEP_carboxykinase_ATP"/>
</dbReference>
<accession>A0A6P1T503</accession>
<evidence type="ECO:0000256" key="9">
    <source>
        <dbReference type="ARBA" id="ARBA00047371"/>
    </source>
</evidence>
<comment type="function">
    <text evidence="10">Involved in the gluconeogenesis. Catalyzes the conversion of oxaloacetate (OAA) to phosphoenolpyruvate (PEP) through direct phosphoryl transfer between the nucleoside triphosphate and OAA.</text>
</comment>
<keyword evidence="11" id="KW-0808">Transferase</keyword>
<evidence type="ECO:0000256" key="5">
    <source>
        <dbReference type="ARBA" id="ARBA00022741"/>
    </source>
</evidence>
<feature type="binding site" evidence="10">
    <location>
        <position position="218"/>
    </location>
    <ligand>
        <name>ATP</name>
        <dbReference type="ChEBI" id="CHEBI:30616"/>
    </ligand>
</feature>
<proteinExistence type="inferred from homology"/>
<keyword evidence="12" id="KW-1185">Reference proteome</keyword>
<dbReference type="PANTHER" id="PTHR30031">
    <property type="entry name" value="PHOSPHOENOLPYRUVATE CARBOXYKINASE ATP"/>
    <property type="match status" value="1"/>
</dbReference>
<keyword evidence="5 10" id="KW-0547">Nucleotide-binding</keyword>
<dbReference type="KEGG" id="amaq:GO499_18885"/>
<dbReference type="Gene3D" id="2.170.8.10">
    <property type="entry name" value="Phosphoenolpyruvate Carboxykinase, domain 2"/>
    <property type="match status" value="1"/>
</dbReference>